<dbReference type="AlphaFoldDB" id="A0A0K2V1W1"/>
<accession>A0A0K2V1W1</accession>
<organism evidence="1">
    <name type="scientific">Lepeophtheirus salmonis</name>
    <name type="common">Salmon louse</name>
    <name type="synonym">Caligus salmonis</name>
    <dbReference type="NCBI Taxonomy" id="72036"/>
    <lineage>
        <taxon>Eukaryota</taxon>
        <taxon>Metazoa</taxon>
        <taxon>Ecdysozoa</taxon>
        <taxon>Arthropoda</taxon>
        <taxon>Crustacea</taxon>
        <taxon>Multicrustacea</taxon>
        <taxon>Hexanauplia</taxon>
        <taxon>Copepoda</taxon>
        <taxon>Siphonostomatoida</taxon>
        <taxon>Caligidae</taxon>
        <taxon>Lepeophtheirus</taxon>
    </lineage>
</organism>
<name>A0A0K2V1W1_LEPSM</name>
<proteinExistence type="predicted"/>
<reference evidence="1" key="1">
    <citation type="submission" date="2014-05" db="EMBL/GenBank/DDBJ databases">
        <authorList>
            <person name="Chronopoulou M."/>
        </authorList>
    </citation>
    <scope>NUCLEOTIDE SEQUENCE</scope>
    <source>
        <tissue evidence="1">Whole organism</tissue>
    </source>
</reference>
<sequence>MWYFHFEITVQLISRTLIPSWTKQYMSELSSSSKRLLSSVYKLFFLESWNCRDQ</sequence>
<protein>
    <submittedName>
        <fullName evidence="1">Uncharacterized protein</fullName>
    </submittedName>
</protein>
<evidence type="ECO:0000313" key="1">
    <source>
        <dbReference type="EMBL" id="CDW44464.1"/>
    </source>
</evidence>
<dbReference type="EMBL" id="HACA01027103">
    <property type="protein sequence ID" value="CDW44464.1"/>
    <property type="molecule type" value="Transcribed_RNA"/>
</dbReference>